<dbReference type="AlphaFoldDB" id="A0A0P5KRQ8"/>
<comment type="caution">
    <text evidence="2">The sequence shown here is derived from an EMBL/GenBank/DDBJ whole genome shotgun (WGS) entry which is preliminary data.</text>
</comment>
<organism evidence="2 3">
    <name type="scientific">Daphnia magna</name>
    <dbReference type="NCBI Taxonomy" id="35525"/>
    <lineage>
        <taxon>Eukaryota</taxon>
        <taxon>Metazoa</taxon>
        <taxon>Ecdysozoa</taxon>
        <taxon>Arthropoda</taxon>
        <taxon>Crustacea</taxon>
        <taxon>Branchiopoda</taxon>
        <taxon>Diplostraca</taxon>
        <taxon>Cladocera</taxon>
        <taxon>Anomopoda</taxon>
        <taxon>Daphniidae</taxon>
        <taxon>Daphnia</taxon>
    </lineage>
</organism>
<evidence type="ECO:0000313" key="2">
    <source>
        <dbReference type="EMBL" id="KZS00301.1"/>
    </source>
</evidence>
<dbReference type="EMBL" id="LRGB01010815">
    <property type="protein sequence ID" value="KZS00301.1"/>
    <property type="molecule type" value="Genomic_DNA"/>
</dbReference>
<evidence type="ECO:0000256" key="1">
    <source>
        <dbReference type="SAM" id="MobiDB-lite"/>
    </source>
</evidence>
<reference evidence="2 3" key="1">
    <citation type="submission" date="2016-03" db="EMBL/GenBank/DDBJ databases">
        <title>EvidentialGene: Evidence-directed Construction of Genes on Genomes.</title>
        <authorList>
            <person name="Gilbert D.G."/>
            <person name="Choi J.-H."/>
            <person name="Mockaitis K."/>
            <person name="Colbourne J."/>
            <person name="Pfrender M."/>
        </authorList>
    </citation>
    <scope>NUCLEOTIDE SEQUENCE [LARGE SCALE GENOMIC DNA]</scope>
    <source>
        <strain evidence="2 3">Xinb3</strain>
        <tissue evidence="2">Complete organism</tissue>
    </source>
</reference>
<feature type="compositionally biased region" description="Polar residues" evidence="1">
    <location>
        <begin position="8"/>
        <end position="17"/>
    </location>
</feature>
<sequence length="55" mass="5752">MASKKRTASTSLQSQSHVGAVGGDDQVDCETVNVENNDSGSDGHDSGRFVILIQC</sequence>
<name>A0A0P5KRQ8_9CRUS</name>
<protein>
    <submittedName>
        <fullName evidence="2">Uncharacterized protein</fullName>
    </submittedName>
</protein>
<proteinExistence type="predicted"/>
<gene>
    <name evidence="2" type="ORF">APZ42_003442</name>
</gene>
<dbReference type="Proteomes" id="UP000076858">
    <property type="component" value="Unassembled WGS sequence"/>
</dbReference>
<accession>A0A0P5KRQ8</accession>
<feature type="region of interest" description="Disordered" evidence="1">
    <location>
        <begin position="1"/>
        <end position="46"/>
    </location>
</feature>
<evidence type="ECO:0000313" key="3">
    <source>
        <dbReference type="Proteomes" id="UP000076858"/>
    </source>
</evidence>
<keyword evidence="3" id="KW-1185">Reference proteome</keyword>